<feature type="transmembrane region" description="Helical" evidence="1">
    <location>
        <begin position="50"/>
        <end position="71"/>
    </location>
</feature>
<dbReference type="Proteomes" id="UP000199584">
    <property type="component" value="Unassembled WGS sequence"/>
</dbReference>
<dbReference type="STRING" id="39060.SAMN05660706_11580"/>
<dbReference type="EMBL" id="FOYM01000015">
    <property type="protein sequence ID" value="SFR07925.1"/>
    <property type="molecule type" value="Genomic_DNA"/>
</dbReference>
<sequence length="87" mass="9592">MSAKDLETKKAAAVKALLGLIGAMLLYFLVFANTDMINSLLQSKSYRAPLTSMTIVLAASFLYGMAVAKILRHTLETKLKSQQLREE</sequence>
<evidence type="ECO:0000256" key="1">
    <source>
        <dbReference type="SAM" id="Phobius"/>
    </source>
</evidence>
<name>A0A1I6DR65_9FIRM</name>
<keyword evidence="1" id="KW-1133">Transmembrane helix</keyword>
<accession>A0A1I6DR65</accession>
<proteinExistence type="predicted"/>
<keyword evidence="1" id="KW-0812">Transmembrane</keyword>
<dbReference type="RefSeq" id="WP_092483742.1">
    <property type="nucleotide sequence ID" value="NZ_FOYM01000015.1"/>
</dbReference>
<gene>
    <name evidence="2" type="ORF">SAMN05660706_11580</name>
</gene>
<protein>
    <submittedName>
        <fullName evidence="2">Uncharacterized protein</fullName>
    </submittedName>
</protein>
<organism evidence="2 3">
    <name type="scientific">Desulfoscipio geothermicus DSM 3669</name>
    <dbReference type="NCBI Taxonomy" id="1121426"/>
    <lineage>
        <taxon>Bacteria</taxon>
        <taxon>Bacillati</taxon>
        <taxon>Bacillota</taxon>
        <taxon>Clostridia</taxon>
        <taxon>Eubacteriales</taxon>
        <taxon>Desulfallaceae</taxon>
        <taxon>Desulfoscipio</taxon>
    </lineage>
</organism>
<evidence type="ECO:0000313" key="3">
    <source>
        <dbReference type="Proteomes" id="UP000199584"/>
    </source>
</evidence>
<keyword evidence="3" id="KW-1185">Reference proteome</keyword>
<keyword evidence="1" id="KW-0472">Membrane</keyword>
<dbReference type="AlphaFoldDB" id="A0A1I6DR65"/>
<dbReference type="OrthoDB" id="1808410at2"/>
<reference evidence="3" key="1">
    <citation type="submission" date="2016-10" db="EMBL/GenBank/DDBJ databases">
        <authorList>
            <person name="Varghese N."/>
            <person name="Submissions S."/>
        </authorList>
    </citation>
    <scope>NUCLEOTIDE SEQUENCE [LARGE SCALE GENOMIC DNA]</scope>
    <source>
        <strain evidence="3">DSM 3669</strain>
    </source>
</reference>
<evidence type="ECO:0000313" key="2">
    <source>
        <dbReference type="EMBL" id="SFR07925.1"/>
    </source>
</evidence>
<feature type="transmembrane region" description="Helical" evidence="1">
    <location>
        <begin position="12"/>
        <end position="30"/>
    </location>
</feature>